<dbReference type="OrthoDB" id="5198533at2"/>
<proteinExistence type="predicted"/>
<feature type="transmembrane region" description="Helical" evidence="1">
    <location>
        <begin position="12"/>
        <end position="31"/>
    </location>
</feature>
<keyword evidence="1" id="KW-0812">Transmembrane</keyword>
<comment type="caution">
    <text evidence="2">The sequence shown here is derived from an EMBL/GenBank/DDBJ whole genome shotgun (WGS) entry which is preliminary data.</text>
</comment>
<protein>
    <recommendedName>
        <fullName evidence="4">Transmembrane protein</fullName>
    </recommendedName>
</protein>
<name>A0A3N4Z0F8_9MICO</name>
<keyword evidence="1" id="KW-1133">Transmembrane helix</keyword>
<keyword evidence="3" id="KW-1185">Reference proteome</keyword>
<evidence type="ECO:0000313" key="2">
    <source>
        <dbReference type="EMBL" id="RPF26779.1"/>
    </source>
</evidence>
<gene>
    <name evidence="2" type="ORF">EDD32_1233</name>
</gene>
<evidence type="ECO:0008006" key="4">
    <source>
        <dbReference type="Google" id="ProtNLM"/>
    </source>
</evidence>
<evidence type="ECO:0000313" key="3">
    <source>
        <dbReference type="Proteomes" id="UP000280726"/>
    </source>
</evidence>
<keyword evidence="1" id="KW-0472">Membrane</keyword>
<dbReference type="EMBL" id="RKRA01000001">
    <property type="protein sequence ID" value="RPF26779.1"/>
    <property type="molecule type" value="Genomic_DNA"/>
</dbReference>
<evidence type="ECO:0000256" key="1">
    <source>
        <dbReference type="SAM" id="Phobius"/>
    </source>
</evidence>
<accession>A0A3N4Z0F8</accession>
<organism evidence="2 3">
    <name type="scientific">Georgenia muralis</name>
    <dbReference type="NCBI Taxonomy" id="154117"/>
    <lineage>
        <taxon>Bacteria</taxon>
        <taxon>Bacillati</taxon>
        <taxon>Actinomycetota</taxon>
        <taxon>Actinomycetes</taxon>
        <taxon>Micrococcales</taxon>
        <taxon>Bogoriellaceae</taxon>
        <taxon>Georgenia</taxon>
    </lineage>
</organism>
<dbReference type="RefSeq" id="WP_123915861.1">
    <property type="nucleotide sequence ID" value="NZ_RKRA01000001.1"/>
</dbReference>
<feature type="transmembrane region" description="Helical" evidence="1">
    <location>
        <begin position="101"/>
        <end position="126"/>
    </location>
</feature>
<dbReference type="AlphaFoldDB" id="A0A3N4Z0F8"/>
<dbReference type="Proteomes" id="UP000280726">
    <property type="component" value="Unassembled WGS sequence"/>
</dbReference>
<reference evidence="2 3" key="1">
    <citation type="submission" date="2018-11" db="EMBL/GenBank/DDBJ databases">
        <title>Sequencing the genomes of 1000 actinobacteria strains.</title>
        <authorList>
            <person name="Klenk H.-P."/>
        </authorList>
    </citation>
    <scope>NUCLEOTIDE SEQUENCE [LARGE SCALE GENOMIC DNA]</scope>
    <source>
        <strain evidence="2 3">DSM 14418</strain>
    </source>
</reference>
<sequence length="208" mass="21654">MTFYAEQPLRRALQVAGDLGVVAWTVVWVLLARAVHGAVMAATAPGRRLADVGTTIESGMTDAGATAAGVPVVGSRLQDPFDRVAATGEQLRQAGDGVVDLVGTLAVVLALLAALVPVLAVVVPWAGLRLHYARRTGSVRLLAESPGGADLLALRALAHQPPERLRAVGPDPLRSWREGDAAVTAALADLELGRWGLLPRHTARPALA</sequence>